<dbReference type="InterPro" id="IPR027417">
    <property type="entry name" value="P-loop_NTPase"/>
</dbReference>
<name>A0A9D1GWF6_9FIRM</name>
<dbReference type="Proteomes" id="UP000824136">
    <property type="component" value="Unassembled WGS sequence"/>
</dbReference>
<dbReference type="Gene3D" id="3.30.420.280">
    <property type="match status" value="1"/>
</dbReference>
<accession>A0A9D1GWF6</accession>
<protein>
    <submittedName>
        <fullName evidence="1">PBSX family phage terminase large subunit</fullName>
    </submittedName>
</protein>
<evidence type="ECO:0000313" key="1">
    <source>
        <dbReference type="EMBL" id="HIT59565.1"/>
    </source>
</evidence>
<reference evidence="1" key="2">
    <citation type="journal article" date="2021" name="PeerJ">
        <title>Extensive microbial diversity within the chicken gut microbiome revealed by metagenomics and culture.</title>
        <authorList>
            <person name="Gilroy R."/>
            <person name="Ravi A."/>
            <person name="Getino M."/>
            <person name="Pursley I."/>
            <person name="Horton D.L."/>
            <person name="Alikhan N.F."/>
            <person name="Baker D."/>
            <person name="Gharbi K."/>
            <person name="Hall N."/>
            <person name="Watson M."/>
            <person name="Adriaenssens E.M."/>
            <person name="Foster-Nyarko E."/>
            <person name="Jarju S."/>
            <person name="Secka A."/>
            <person name="Antonio M."/>
            <person name="Oren A."/>
            <person name="Chaudhuri R.R."/>
            <person name="La Ragione R."/>
            <person name="Hildebrand F."/>
            <person name="Pallen M.J."/>
        </authorList>
    </citation>
    <scope>NUCLEOTIDE SEQUENCE</scope>
    <source>
        <strain evidence="1">CHK33-4379</strain>
    </source>
</reference>
<dbReference type="AlphaFoldDB" id="A0A9D1GWF6"/>
<dbReference type="Gene3D" id="3.40.50.300">
    <property type="entry name" value="P-loop containing nucleotide triphosphate hydrolases"/>
    <property type="match status" value="1"/>
</dbReference>
<sequence>MVMKLISPKQQKILAFPYSGYDALICDGAIRSGKTRIMSVAFIDWAMREFSGKRFGICGKTIDSAVKNIILPYISMSYSRKKYRLKWRRSDKLLEVSCKGARNSFEVFGGRDESSFTLIQGRTFAGVMLDEVALMPQSFVQQALARCSEEGAKLWFSCNPDSPSHWFYREWIVKHEEKNALYLSFALEDNPSLSKKTVERYKSIYSGAFYDRYILGKWTVAEGLVYDLKPEYITDEIPVCGEYYISCDYGTMNPFSLGLWCVRGDEAVRISEYYHDGRSSGVQLTDEEYYSQLERLAADYPIRSVVIDPSAASFIALIKSKGRFKVRKANNDVIAGIRRTAGFLKSGRLKIYRGCSNAIREFGLYRWDEKSGSDRVIKENDHAMDDIRYFCSTVLTNKKQEYHSIFE</sequence>
<gene>
    <name evidence="1" type="ORF">IAC39_07645</name>
</gene>
<evidence type="ECO:0000313" key="2">
    <source>
        <dbReference type="Proteomes" id="UP000824136"/>
    </source>
</evidence>
<dbReference type="NCBIfam" id="TIGR01547">
    <property type="entry name" value="phage_term_2"/>
    <property type="match status" value="1"/>
</dbReference>
<proteinExistence type="predicted"/>
<dbReference type="Pfam" id="PF03237">
    <property type="entry name" value="Terminase_6N"/>
    <property type="match status" value="1"/>
</dbReference>
<organism evidence="1 2">
    <name type="scientific">Candidatus Faeciplasma pullistercoris</name>
    <dbReference type="NCBI Taxonomy" id="2840800"/>
    <lineage>
        <taxon>Bacteria</taxon>
        <taxon>Bacillati</taxon>
        <taxon>Bacillota</taxon>
        <taxon>Clostridia</taxon>
        <taxon>Eubacteriales</taxon>
        <taxon>Oscillospiraceae</taxon>
        <taxon>Oscillospiraceae incertae sedis</taxon>
        <taxon>Candidatus Faeciplasma</taxon>
    </lineage>
</organism>
<reference evidence="1" key="1">
    <citation type="submission" date="2020-10" db="EMBL/GenBank/DDBJ databases">
        <authorList>
            <person name="Gilroy R."/>
        </authorList>
    </citation>
    <scope>NUCLEOTIDE SEQUENCE</scope>
    <source>
        <strain evidence="1">CHK33-4379</strain>
    </source>
</reference>
<dbReference type="InterPro" id="IPR006437">
    <property type="entry name" value="Phage_terminase_lsu"/>
</dbReference>
<dbReference type="EMBL" id="DVLL01000023">
    <property type="protein sequence ID" value="HIT59565.1"/>
    <property type="molecule type" value="Genomic_DNA"/>
</dbReference>
<comment type="caution">
    <text evidence="1">The sequence shown here is derived from an EMBL/GenBank/DDBJ whole genome shotgun (WGS) entry which is preliminary data.</text>
</comment>